<dbReference type="PROSITE" id="PS50837">
    <property type="entry name" value="NACHT"/>
    <property type="match status" value="1"/>
</dbReference>
<feature type="compositionally biased region" description="Polar residues" evidence="2">
    <location>
        <begin position="1317"/>
        <end position="1326"/>
    </location>
</feature>
<feature type="compositionally biased region" description="Basic and acidic residues" evidence="2">
    <location>
        <begin position="1327"/>
        <end position="1338"/>
    </location>
</feature>
<dbReference type="Pfam" id="PF24883">
    <property type="entry name" value="NPHP3_N"/>
    <property type="match status" value="1"/>
</dbReference>
<dbReference type="OrthoDB" id="4772757at2759"/>
<keyword evidence="1" id="KW-0677">Repeat</keyword>
<dbReference type="InterPro" id="IPR056884">
    <property type="entry name" value="NPHP3-like_N"/>
</dbReference>
<proteinExistence type="predicted"/>
<dbReference type="Gene3D" id="3.40.50.300">
    <property type="entry name" value="P-loop containing nucleotide triphosphate hydrolases"/>
    <property type="match status" value="1"/>
</dbReference>
<dbReference type="PANTHER" id="PTHR10039">
    <property type="entry name" value="AMELOGENIN"/>
    <property type="match status" value="1"/>
</dbReference>
<feature type="region of interest" description="Disordered" evidence="2">
    <location>
        <begin position="220"/>
        <end position="246"/>
    </location>
</feature>
<dbReference type="CDD" id="cd22249">
    <property type="entry name" value="UDM1_RNF168_RNF169-like"/>
    <property type="match status" value="1"/>
</dbReference>
<evidence type="ECO:0000259" key="3">
    <source>
        <dbReference type="PROSITE" id="PS50837"/>
    </source>
</evidence>
<dbReference type="InterPro" id="IPR056125">
    <property type="entry name" value="DUF7708"/>
</dbReference>
<dbReference type="Pfam" id="PF24809">
    <property type="entry name" value="DUF7708"/>
    <property type="match status" value="1"/>
</dbReference>
<accession>A0A0C3C6X4</accession>
<reference evidence="4 5" key="1">
    <citation type="submission" date="2014-04" db="EMBL/GenBank/DDBJ databases">
        <authorList>
            <consortium name="DOE Joint Genome Institute"/>
            <person name="Kuo A."/>
            <person name="Martino E."/>
            <person name="Perotto S."/>
            <person name="Kohler A."/>
            <person name="Nagy L.G."/>
            <person name="Floudas D."/>
            <person name="Copeland A."/>
            <person name="Barry K.W."/>
            <person name="Cichocki N."/>
            <person name="Veneault-Fourrey C."/>
            <person name="LaButti K."/>
            <person name="Lindquist E.A."/>
            <person name="Lipzen A."/>
            <person name="Lundell T."/>
            <person name="Morin E."/>
            <person name="Murat C."/>
            <person name="Sun H."/>
            <person name="Tunlid A."/>
            <person name="Henrissat B."/>
            <person name="Grigoriev I.V."/>
            <person name="Hibbett D.S."/>
            <person name="Martin F."/>
            <person name="Nordberg H.P."/>
            <person name="Cantor M.N."/>
            <person name="Hua S.X."/>
        </authorList>
    </citation>
    <scope>NUCLEOTIDE SEQUENCE [LARGE SCALE GENOMIC DNA]</scope>
    <source>
        <strain evidence="4 5">Zn</strain>
    </source>
</reference>
<keyword evidence="5" id="KW-1185">Reference proteome</keyword>
<dbReference type="EMBL" id="KN832889">
    <property type="protein sequence ID" value="KIM94623.1"/>
    <property type="molecule type" value="Genomic_DNA"/>
</dbReference>
<evidence type="ECO:0000313" key="5">
    <source>
        <dbReference type="Proteomes" id="UP000054321"/>
    </source>
</evidence>
<dbReference type="InParanoid" id="A0A0C3C6X4"/>
<evidence type="ECO:0000256" key="2">
    <source>
        <dbReference type="SAM" id="MobiDB-lite"/>
    </source>
</evidence>
<name>A0A0C3C6X4_OIDMZ</name>
<dbReference type="PANTHER" id="PTHR10039:SF14">
    <property type="entry name" value="NACHT DOMAIN-CONTAINING PROTEIN"/>
    <property type="match status" value="1"/>
</dbReference>
<feature type="domain" description="NACHT" evidence="3">
    <location>
        <begin position="391"/>
        <end position="543"/>
    </location>
</feature>
<dbReference type="SUPFAM" id="SSF52540">
    <property type="entry name" value="P-loop containing nucleoside triphosphate hydrolases"/>
    <property type="match status" value="1"/>
</dbReference>
<reference evidence="5" key="2">
    <citation type="submission" date="2015-01" db="EMBL/GenBank/DDBJ databases">
        <title>Evolutionary Origins and Diversification of the Mycorrhizal Mutualists.</title>
        <authorList>
            <consortium name="DOE Joint Genome Institute"/>
            <consortium name="Mycorrhizal Genomics Consortium"/>
            <person name="Kohler A."/>
            <person name="Kuo A."/>
            <person name="Nagy L.G."/>
            <person name="Floudas D."/>
            <person name="Copeland A."/>
            <person name="Barry K.W."/>
            <person name="Cichocki N."/>
            <person name="Veneault-Fourrey C."/>
            <person name="LaButti K."/>
            <person name="Lindquist E.A."/>
            <person name="Lipzen A."/>
            <person name="Lundell T."/>
            <person name="Morin E."/>
            <person name="Murat C."/>
            <person name="Riley R."/>
            <person name="Ohm R."/>
            <person name="Sun H."/>
            <person name="Tunlid A."/>
            <person name="Henrissat B."/>
            <person name="Grigoriev I.V."/>
            <person name="Hibbett D.S."/>
            <person name="Martin F."/>
        </authorList>
    </citation>
    <scope>NUCLEOTIDE SEQUENCE [LARGE SCALE GENOMIC DNA]</scope>
    <source>
        <strain evidence="5">Zn</strain>
    </source>
</reference>
<organism evidence="4 5">
    <name type="scientific">Oidiodendron maius (strain Zn)</name>
    <dbReference type="NCBI Taxonomy" id="913774"/>
    <lineage>
        <taxon>Eukaryota</taxon>
        <taxon>Fungi</taxon>
        <taxon>Dikarya</taxon>
        <taxon>Ascomycota</taxon>
        <taxon>Pezizomycotina</taxon>
        <taxon>Leotiomycetes</taxon>
        <taxon>Leotiomycetes incertae sedis</taxon>
        <taxon>Myxotrichaceae</taxon>
        <taxon>Oidiodendron</taxon>
    </lineage>
</organism>
<dbReference type="STRING" id="913774.A0A0C3C6X4"/>
<dbReference type="Proteomes" id="UP000054321">
    <property type="component" value="Unassembled WGS sequence"/>
</dbReference>
<dbReference type="InterPro" id="IPR027417">
    <property type="entry name" value="P-loop_NTPase"/>
</dbReference>
<dbReference type="HOGENOM" id="CLU_004758_1_0_1"/>
<feature type="region of interest" description="Disordered" evidence="2">
    <location>
        <begin position="1317"/>
        <end position="1338"/>
    </location>
</feature>
<protein>
    <recommendedName>
        <fullName evidence="3">NACHT domain-containing protein</fullName>
    </recommendedName>
</protein>
<sequence length="1558" mass="176192">MAPTNMDNDIFNKALDAFVETLAPDERALFSSCSSAEQLLADVRRLDPISKDRARGRGFLERITVFSEKLAPYFEVIGIIISSNPQYSAVVWGAIRLVLQLASNYTTFFDKLTRNLERFAQQFFQYDLLASLCKRAQPNEYIELVKSSLQDIYSNIFQFLRCVARVLTRKDGKSKHPQLVGLSLAWKPFDKRFGDILEQIEFSHNVLRDTIQLDQIRAEMQERESAEKERRESEEERHRAEQTRRDFRDTTIKIESERQKLLQERQKADTERVTASKERRRLFEEKQEFAQVRLEELSSKLLTAVADMEEKNKEVLAKVEGMNDEFGEVHREFTRNCLRRWLSPPEFLQEYERALDSREEGTASWLFEETTFEKWRTSVPDGATRGKFGPECLWIQGNPGYGKTILAATAVEELRYTTANEHLVKSRTQADVFYFFFRSGVPTMNSNMAAHRAILAQILQTHWNDIDAIDKFTFAMNETSGGQMIASRDEMRELLHVLAQSLGRFFLVLDGIDECSDNAVLIQDLLKLTYGTEVMLLMFSRPNVPSLFWAVPDDQQFAIGRSTSGDIQIYLTGKIKMLKDQHLLPTTADTEDLVTHLLAGADGMFLWARLMLSYLTSPALTRLQRVRIIETVTLPEGLESMYERMGNLIDKGYHVEQRLAKSIIIWLTFSKRRLTVRELQTATASVDSADSLCELDDIQDFIRTVVLVCAGLVEPEIINSRVHGGEATFFRFIHLSAKEYYSAQSGLVTFSIQKPFGISAWESHLEISSRCLNFLSFEVPAQPLGGQLGLDRSDESLDQTFPLCSYAACHWVDHLLGTIFDIARVVKSKDFAMQDRFGGLLLVLSRFLSQGFVMMAWIEAMYICGHSPPYDGLERWLVWAKNLDELQFSELSDSQRLLGDVMDITQYLQEVDKHWGSQLRNTPGCIWEEVTAFTPCRLLPRTTAVKVHSLASDETIGDYTSTKCLCKVSESTPNGLLLGVLSIWPSRAYETVSQEQHKRISLSALRELAKGWIARYELWSIAAEPTRVLDHRFSMGHDEVWLQMKQSLCKQTDSDSQTDSGWGMQFPMAISPNVRMFIVLRTFYCLKPIASQSGLILEASTITMGAQDNLSANWSSRKSGFTTDSADQVDIAHLDAAYRFQQRDIYLYWMSFHPDGCTLLFVDQDLNGPGTAAILTIESHSGLVTPLLKPFPINSHGSLLLHPEWSRGFNQVKVIYNPVLPLLGFSFAGMLYLWAYQQDSKGPVPLCTIDLDPELRFSDCGRYVYLSEPLEGRLIRKPIPLRLLTPRRGVEEPNPIGGLLLEAPVPGRSVEIIASNTQQPSSIRSELQTREDGSFLDSRDPKVDSLDIGLWNKRTIAQSYQLMKLPVWAATGKANVVAGLSDNRAEIIKIILNKAAKPWYSVSDHDGHHLPAVVGRDDTSPKVEISARLNLALSNLAITNGQTAMPKQIPVGETIDLDHYPRSLATKFLESWWSSEEKGGLTAHSLIPRAIAVGHFAKWIARSDGVLQQPGDAVYYGIFGLMLAAGSDSPDVRVRNATRDIVDWRNKIAGVVVKSGLM</sequence>
<evidence type="ECO:0000256" key="1">
    <source>
        <dbReference type="ARBA" id="ARBA00022737"/>
    </source>
</evidence>
<gene>
    <name evidence="4" type="ORF">OIDMADRAFT_60398</name>
</gene>
<dbReference type="InterPro" id="IPR007111">
    <property type="entry name" value="NACHT_NTPase"/>
</dbReference>
<evidence type="ECO:0000313" key="4">
    <source>
        <dbReference type="EMBL" id="KIM94623.1"/>
    </source>
</evidence>